<keyword evidence="3" id="KW-1185">Reference proteome</keyword>
<gene>
    <name evidence="2" type="ORF">NSA23_07850</name>
</gene>
<dbReference type="EMBL" id="JANJZL010000004">
    <property type="protein sequence ID" value="MCR2044032.1"/>
    <property type="molecule type" value="Genomic_DNA"/>
</dbReference>
<dbReference type="Proteomes" id="UP001142078">
    <property type="component" value="Unassembled WGS sequence"/>
</dbReference>
<proteinExistence type="predicted"/>
<sequence length="152" mass="17197">MNYKIEIREIEPIRVAFMRYKGIVTEANKVFPNVFKSIGGKANGVPFFNYYAIDPQTKIGELELCVPTAEIPTAGGVEVKEIPRIKAVCATHIGPYETMQSAYVAIEQYAEEHNLILQPPFREVFIKGPGMFLKGNPNKYITEILFPIKEEE</sequence>
<protein>
    <submittedName>
        <fullName evidence="2">GyrI-like domain-containing protein</fullName>
    </submittedName>
</protein>
<dbReference type="Gene3D" id="3.20.80.10">
    <property type="entry name" value="Regulatory factor, effector binding domain"/>
    <property type="match status" value="1"/>
</dbReference>
<evidence type="ECO:0000313" key="2">
    <source>
        <dbReference type="EMBL" id="MCR2044032.1"/>
    </source>
</evidence>
<dbReference type="SUPFAM" id="SSF55136">
    <property type="entry name" value="Probable bacterial effector-binding domain"/>
    <property type="match status" value="1"/>
</dbReference>
<dbReference type="SMART" id="SM00871">
    <property type="entry name" value="AraC_E_bind"/>
    <property type="match status" value="1"/>
</dbReference>
<feature type="domain" description="AraC effector-binding" evidence="1">
    <location>
        <begin position="3"/>
        <end position="149"/>
    </location>
</feature>
<evidence type="ECO:0000259" key="1">
    <source>
        <dbReference type="SMART" id="SM00871"/>
    </source>
</evidence>
<dbReference type="OrthoDB" id="9773308at2"/>
<evidence type="ECO:0000313" key="3">
    <source>
        <dbReference type="Proteomes" id="UP001142078"/>
    </source>
</evidence>
<dbReference type="Pfam" id="PF06445">
    <property type="entry name" value="GyrI-like"/>
    <property type="match status" value="1"/>
</dbReference>
<dbReference type="InterPro" id="IPR010499">
    <property type="entry name" value="AraC_E-bd"/>
</dbReference>
<organism evidence="2 3">
    <name type="scientific">Anaerosalibacter massiliensis</name>
    <dbReference type="NCBI Taxonomy" id="1347392"/>
    <lineage>
        <taxon>Bacteria</taxon>
        <taxon>Bacillati</taxon>
        <taxon>Bacillota</taxon>
        <taxon>Tissierellia</taxon>
        <taxon>Tissierellales</taxon>
        <taxon>Sporanaerobacteraceae</taxon>
        <taxon>Anaerosalibacter</taxon>
    </lineage>
</organism>
<accession>A0A9X2MFG7</accession>
<reference evidence="2" key="1">
    <citation type="submission" date="2022-07" db="EMBL/GenBank/DDBJ databases">
        <title>Enhanced cultured diversity of the mouse gut microbiota enables custom-made synthetic communities.</title>
        <authorList>
            <person name="Afrizal A."/>
        </authorList>
    </citation>
    <scope>NUCLEOTIDE SEQUENCE</scope>
    <source>
        <strain evidence="2">DSM 29482</strain>
    </source>
</reference>
<dbReference type="RefSeq" id="WP_042682962.1">
    <property type="nucleotide sequence ID" value="NZ_CABKTM010000049.1"/>
</dbReference>
<dbReference type="AlphaFoldDB" id="A0A9X2MFG7"/>
<dbReference type="InterPro" id="IPR029442">
    <property type="entry name" value="GyrI-like"/>
</dbReference>
<name>A0A9X2MFG7_9FIRM</name>
<dbReference type="InterPro" id="IPR011256">
    <property type="entry name" value="Reg_factor_effector_dom_sf"/>
</dbReference>
<comment type="caution">
    <text evidence="2">The sequence shown here is derived from an EMBL/GenBank/DDBJ whole genome shotgun (WGS) entry which is preliminary data.</text>
</comment>